<reference evidence="1" key="1">
    <citation type="journal article" date="2023" name="Science">
        <title>Genome structures resolve the early diversification of teleost fishes.</title>
        <authorList>
            <person name="Parey E."/>
            <person name="Louis A."/>
            <person name="Montfort J."/>
            <person name="Bouchez O."/>
            <person name="Roques C."/>
            <person name="Iampietro C."/>
            <person name="Lluch J."/>
            <person name="Castinel A."/>
            <person name="Donnadieu C."/>
            <person name="Desvignes T."/>
            <person name="Floi Bucao C."/>
            <person name="Jouanno E."/>
            <person name="Wen M."/>
            <person name="Mejri S."/>
            <person name="Dirks R."/>
            <person name="Jansen H."/>
            <person name="Henkel C."/>
            <person name="Chen W.J."/>
            <person name="Zahm M."/>
            <person name="Cabau C."/>
            <person name="Klopp C."/>
            <person name="Thompson A.W."/>
            <person name="Robinson-Rechavi M."/>
            <person name="Braasch I."/>
            <person name="Lecointre G."/>
            <person name="Bobe J."/>
            <person name="Postlethwait J.H."/>
            <person name="Berthelot C."/>
            <person name="Roest Crollius H."/>
            <person name="Guiguen Y."/>
        </authorList>
    </citation>
    <scope>NUCLEOTIDE SEQUENCE</scope>
    <source>
        <strain evidence="1">NC1722</strain>
    </source>
</reference>
<organism evidence="1 2">
    <name type="scientific">Aldrovandia affinis</name>
    <dbReference type="NCBI Taxonomy" id="143900"/>
    <lineage>
        <taxon>Eukaryota</taxon>
        <taxon>Metazoa</taxon>
        <taxon>Chordata</taxon>
        <taxon>Craniata</taxon>
        <taxon>Vertebrata</taxon>
        <taxon>Euteleostomi</taxon>
        <taxon>Actinopterygii</taxon>
        <taxon>Neopterygii</taxon>
        <taxon>Teleostei</taxon>
        <taxon>Notacanthiformes</taxon>
        <taxon>Halosauridae</taxon>
        <taxon>Aldrovandia</taxon>
    </lineage>
</organism>
<gene>
    <name evidence="1" type="ORF">AAFF_G00216890</name>
</gene>
<accession>A0AAD7RIY2</accession>
<dbReference type="Proteomes" id="UP001221898">
    <property type="component" value="Unassembled WGS sequence"/>
</dbReference>
<dbReference type="AlphaFoldDB" id="A0AAD7RIY2"/>
<proteinExistence type="predicted"/>
<sequence>MTSMSSNIKGEDLTSASCKSAQAIRCDFRGERDIIASKRSVTGTSGETPTWSEVRCPLTTSVGRNNPLYQA</sequence>
<dbReference type="EMBL" id="JAINUG010000289">
    <property type="protein sequence ID" value="KAJ8383616.1"/>
    <property type="molecule type" value="Genomic_DNA"/>
</dbReference>
<protein>
    <submittedName>
        <fullName evidence="1">Uncharacterized protein</fullName>
    </submittedName>
</protein>
<keyword evidence="2" id="KW-1185">Reference proteome</keyword>
<evidence type="ECO:0000313" key="2">
    <source>
        <dbReference type="Proteomes" id="UP001221898"/>
    </source>
</evidence>
<name>A0AAD7RIY2_9TELE</name>
<comment type="caution">
    <text evidence="1">The sequence shown here is derived from an EMBL/GenBank/DDBJ whole genome shotgun (WGS) entry which is preliminary data.</text>
</comment>
<evidence type="ECO:0000313" key="1">
    <source>
        <dbReference type="EMBL" id="KAJ8383616.1"/>
    </source>
</evidence>